<proteinExistence type="inferred from homology"/>
<dbReference type="Pfam" id="PF01694">
    <property type="entry name" value="Rhomboid"/>
    <property type="match status" value="1"/>
</dbReference>
<keyword evidence="5 7" id="KW-1133">Transmembrane helix</keyword>
<feature type="transmembrane region" description="Helical" evidence="7">
    <location>
        <begin position="211"/>
        <end position="229"/>
    </location>
</feature>
<dbReference type="InterPro" id="IPR022764">
    <property type="entry name" value="Peptidase_S54_rhomboid_dom"/>
</dbReference>
<evidence type="ECO:0000256" key="1">
    <source>
        <dbReference type="ARBA" id="ARBA00004141"/>
    </source>
</evidence>
<keyword evidence="4" id="KW-0378">Hydrolase</keyword>
<evidence type="ECO:0000256" key="2">
    <source>
        <dbReference type="ARBA" id="ARBA00009045"/>
    </source>
</evidence>
<dbReference type="GO" id="GO:0006508">
    <property type="term" value="P:proteolysis"/>
    <property type="evidence" value="ECO:0007669"/>
    <property type="project" value="UniProtKB-KW"/>
</dbReference>
<feature type="transmembrane region" description="Helical" evidence="7">
    <location>
        <begin position="235"/>
        <end position="252"/>
    </location>
</feature>
<sequence length="287" mass="30403">MTEPAAYQQAPVCPRHPDRVSYVSCQRCGRPVCPECQRPAAVGVQCVDCVRESARTTRMPRTQLGGRVTDGRPVVTLTIIGVCVAVWLLQQVSPSVTGDYAFVPAYGQAQPYRFLTAAFLHGPIFHIGFNMYALWVVGSYLEPLLGRMRFAALYFVCAIGGSVGSLLLATPSVDGRASWVTASVGASGAVFGLFGALLVLNRHLGRPTGGIWVILLINAAIGFAPGIAWQAHLGGFLTGVVCSLLLVATAGQSRRRWQLPLLAAVLVLVVAAAAVKYAGVAPQFLPA</sequence>
<feature type="transmembrane region" description="Helical" evidence="7">
    <location>
        <begin position="259"/>
        <end position="279"/>
    </location>
</feature>
<gene>
    <name evidence="9" type="ORF">FB474_3446</name>
</gene>
<dbReference type="SUPFAM" id="SSF144091">
    <property type="entry name" value="Rhomboid-like"/>
    <property type="match status" value="1"/>
</dbReference>
<evidence type="ECO:0000313" key="9">
    <source>
        <dbReference type="EMBL" id="TQL56686.1"/>
    </source>
</evidence>
<accession>A0A542Z8M0</accession>
<keyword evidence="10" id="KW-1185">Reference proteome</keyword>
<feature type="transmembrane region" description="Helical" evidence="7">
    <location>
        <begin position="112"/>
        <end position="138"/>
    </location>
</feature>
<evidence type="ECO:0000256" key="5">
    <source>
        <dbReference type="ARBA" id="ARBA00022989"/>
    </source>
</evidence>
<dbReference type="AlphaFoldDB" id="A0A542Z8M0"/>
<comment type="subcellular location">
    <subcellularLocation>
        <location evidence="1">Membrane</location>
        <topology evidence="1">Multi-pass membrane protein</topology>
    </subcellularLocation>
</comment>
<protein>
    <submittedName>
        <fullName evidence="9">Membrane associated rhomboid family serine protease</fullName>
    </submittedName>
</protein>
<evidence type="ECO:0000313" key="10">
    <source>
        <dbReference type="Proteomes" id="UP000319514"/>
    </source>
</evidence>
<dbReference type="GO" id="GO:0016020">
    <property type="term" value="C:membrane"/>
    <property type="evidence" value="ECO:0007669"/>
    <property type="project" value="UniProtKB-SubCell"/>
</dbReference>
<dbReference type="Proteomes" id="UP000319514">
    <property type="component" value="Unassembled WGS sequence"/>
</dbReference>
<dbReference type="OrthoDB" id="9807874at2"/>
<feature type="transmembrane region" description="Helical" evidence="7">
    <location>
        <begin position="74"/>
        <end position="92"/>
    </location>
</feature>
<evidence type="ECO:0000259" key="8">
    <source>
        <dbReference type="Pfam" id="PF01694"/>
    </source>
</evidence>
<feature type="domain" description="Peptidase S54 rhomboid" evidence="8">
    <location>
        <begin position="109"/>
        <end position="247"/>
    </location>
</feature>
<evidence type="ECO:0000256" key="7">
    <source>
        <dbReference type="SAM" id="Phobius"/>
    </source>
</evidence>
<comment type="caution">
    <text evidence="9">The sequence shown here is derived from an EMBL/GenBank/DDBJ whole genome shotgun (WGS) entry which is preliminary data.</text>
</comment>
<dbReference type="InterPro" id="IPR050925">
    <property type="entry name" value="Rhomboid_protease_S54"/>
</dbReference>
<organism evidence="9 10">
    <name type="scientific">Oryzihumus leptocrescens</name>
    <dbReference type="NCBI Taxonomy" id="297536"/>
    <lineage>
        <taxon>Bacteria</taxon>
        <taxon>Bacillati</taxon>
        <taxon>Actinomycetota</taxon>
        <taxon>Actinomycetes</taxon>
        <taxon>Micrococcales</taxon>
        <taxon>Intrasporangiaceae</taxon>
        <taxon>Oryzihumus</taxon>
    </lineage>
</organism>
<dbReference type="SUPFAM" id="SSF57845">
    <property type="entry name" value="B-box zinc-binding domain"/>
    <property type="match status" value="1"/>
</dbReference>
<reference evidence="9 10" key="1">
    <citation type="submission" date="2019-06" db="EMBL/GenBank/DDBJ databases">
        <title>Sequencing the genomes of 1000 actinobacteria strains.</title>
        <authorList>
            <person name="Klenk H.-P."/>
        </authorList>
    </citation>
    <scope>NUCLEOTIDE SEQUENCE [LARGE SCALE GENOMIC DNA]</scope>
    <source>
        <strain evidence="9 10">DSM 18082</strain>
    </source>
</reference>
<feature type="transmembrane region" description="Helical" evidence="7">
    <location>
        <begin position="150"/>
        <end position="171"/>
    </location>
</feature>
<dbReference type="RefSeq" id="WP_141790080.1">
    <property type="nucleotide sequence ID" value="NZ_BAAAKX010000008.1"/>
</dbReference>
<dbReference type="PANTHER" id="PTHR43731:SF14">
    <property type="entry name" value="PRESENILIN-ASSOCIATED RHOMBOID-LIKE PROTEIN, MITOCHONDRIAL"/>
    <property type="match status" value="1"/>
</dbReference>
<evidence type="ECO:0000256" key="4">
    <source>
        <dbReference type="ARBA" id="ARBA00022801"/>
    </source>
</evidence>
<dbReference type="InterPro" id="IPR035952">
    <property type="entry name" value="Rhomboid-like_sf"/>
</dbReference>
<comment type="similarity">
    <text evidence="2">Belongs to the peptidase S54 family.</text>
</comment>
<evidence type="ECO:0000256" key="3">
    <source>
        <dbReference type="ARBA" id="ARBA00022692"/>
    </source>
</evidence>
<keyword evidence="3 7" id="KW-0812">Transmembrane</keyword>
<feature type="transmembrane region" description="Helical" evidence="7">
    <location>
        <begin position="177"/>
        <end position="199"/>
    </location>
</feature>
<dbReference type="GO" id="GO:0004252">
    <property type="term" value="F:serine-type endopeptidase activity"/>
    <property type="evidence" value="ECO:0007669"/>
    <property type="project" value="InterPro"/>
</dbReference>
<dbReference type="PANTHER" id="PTHR43731">
    <property type="entry name" value="RHOMBOID PROTEASE"/>
    <property type="match status" value="1"/>
</dbReference>
<dbReference type="EMBL" id="VFOQ01000002">
    <property type="protein sequence ID" value="TQL56686.1"/>
    <property type="molecule type" value="Genomic_DNA"/>
</dbReference>
<keyword evidence="6 7" id="KW-0472">Membrane</keyword>
<dbReference type="Gene3D" id="1.20.1540.10">
    <property type="entry name" value="Rhomboid-like"/>
    <property type="match status" value="1"/>
</dbReference>
<name>A0A542Z8M0_9MICO</name>
<keyword evidence="9" id="KW-0645">Protease</keyword>
<dbReference type="CDD" id="cd19756">
    <property type="entry name" value="Bbox2"/>
    <property type="match status" value="1"/>
</dbReference>
<evidence type="ECO:0000256" key="6">
    <source>
        <dbReference type="ARBA" id="ARBA00023136"/>
    </source>
</evidence>